<evidence type="ECO:0000313" key="1">
    <source>
        <dbReference type="EMBL" id="KAG2311869.1"/>
    </source>
</evidence>
<organism evidence="1 2">
    <name type="scientific">Brassica carinata</name>
    <name type="common">Ethiopian mustard</name>
    <name type="synonym">Abyssinian cabbage</name>
    <dbReference type="NCBI Taxonomy" id="52824"/>
    <lineage>
        <taxon>Eukaryota</taxon>
        <taxon>Viridiplantae</taxon>
        <taxon>Streptophyta</taxon>
        <taxon>Embryophyta</taxon>
        <taxon>Tracheophyta</taxon>
        <taxon>Spermatophyta</taxon>
        <taxon>Magnoliopsida</taxon>
        <taxon>eudicotyledons</taxon>
        <taxon>Gunneridae</taxon>
        <taxon>Pentapetalae</taxon>
        <taxon>rosids</taxon>
        <taxon>malvids</taxon>
        <taxon>Brassicales</taxon>
        <taxon>Brassicaceae</taxon>
        <taxon>Brassiceae</taxon>
        <taxon>Brassica</taxon>
    </lineage>
</organism>
<dbReference type="Proteomes" id="UP000886595">
    <property type="component" value="Unassembled WGS sequence"/>
</dbReference>
<comment type="caution">
    <text evidence="1">The sequence shown here is derived from an EMBL/GenBank/DDBJ whole genome shotgun (WGS) entry which is preliminary data.</text>
</comment>
<keyword evidence="2" id="KW-1185">Reference proteome</keyword>
<protein>
    <submittedName>
        <fullName evidence="1">Uncharacterized protein</fullName>
    </submittedName>
</protein>
<reference evidence="1 2" key="1">
    <citation type="submission" date="2020-02" db="EMBL/GenBank/DDBJ databases">
        <authorList>
            <person name="Ma Q."/>
            <person name="Huang Y."/>
            <person name="Song X."/>
            <person name="Pei D."/>
        </authorList>
    </citation>
    <scope>NUCLEOTIDE SEQUENCE [LARGE SCALE GENOMIC DNA]</scope>
    <source>
        <strain evidence="1">Sxm20200214</strain>
        <tissue evidence="1">Leaf</tissue>
    </source>
</reference>
<proteinExistence type="predicted"/>
<name>A0A8X7VIG3_BRACI</name>
<dbReference type="EMBL" id="JAAMPC010000005">
    <property type="protein sequence ID" value="KAG2311869.1"/>
    <property type="molecule type" value="Genomic_DNA"/>
</dbReference>
<dbReference type="AlphaFoldDB" id="A0A8X7VIG3"/>
<evidence type="ECO:0000313" key="2">
    <source>
        <dbReference type="Proteomes" id="UP000886595"/>
    </source>
</evidence>
<sequence>MVRKKMKPIYFAVNQRDPMVVQTVKPFGTFVKEVLQMSEREPMQPATVEAHNRRNDCNPAIAHEMVDEVDKRLREVEALVKGAKGKSASTRDVEPSLVEQWFNQL</sequence>
<gene>
    <name evidence="1" type="ORF">Bca52824_023426</name>
</gene>
<accession>A0A8X7VIG3</accession>